<proteinExistence type="predicted"/>
<evidence type="ECO:0000313" key="1">
    <source>
        <dbReference type="EMBL" id="KAK7306078.1"/>
    </source>
</evidence>
<name>A0AAN9PQK0_CANGL</name>
<dbReference type="EMBL" id="JAYMYQ010000011">
    <property type="protein sequence ID" value="KAK7306078.1"/>
    <property type="molecule type" value="Genomic_DNA"/>
</dbReference>
<reference evidence="1 2" key="1">
    <citation type="submission" date="2024-01" db="EMBL/GenBank/DDBJ databases">
        <title>The genomes of 5 underutilized Papilionoideae crops provide insights into root nodulation and disease resistanc.</title>
        <authorList>
            <person name="Jiang F."/>
        </authorList>
    </citation>
    <scope>NUCLEOTIDE SEQUENCE [LARGE SCALE GENOMIC DNA]</scope>
    <source>
        <strain evidence="1">LVBAO_FW01</strain>
        <tissue evidence="1">Leaves</tissue>
    </source>
</reference>
<comment type="caution">
    <text evidence="1">The sequence shown here is derived from an EMBL/GenBank/DDBJ whole genome shotgun (WGS) entry which is preliminary data.</text>
</comment>
<gene>
    <name evidence="1" type="ORF">VNO77_43998</name>
</gene>
<protein>
    <submittedName>
        <fullName evidence="1">Uncharacterized protein</fullName>
    </submittedName>
</protein>
<dbReference type="Proteomes" id="UP001367508">
    <property type="component" value="Unassembled WGS sequence"/>
</dbReference>
<keyword evidence="2" id="KW-1185">Reference proteome</keyword>
<dbReference type="AlphaFoldDB" id="A0AAN9PQK0"/>
<sequence length="168" mass="19051">MSSRLEPILKLSHIFGMALHDHPWLLHRWWKREGSSVTGQRRNKEHEKSQIGEASSSKFILQYMPSHEKNYFTNYVNEYVLDSSESSRSSDPNIGRSVIMRLSCLRTITSLALIARVGMPSYSTFQEVPTDFLSGLMENHVSDSLDLFIEGKASGWGSIDFLSLLGLP</sequence>
<accession>A0AAN9PQK0</accession>
<evidence type="ECO:0000313" key="2">
    <source>
        <dbReference type="Proteomes" id="UP001367508"/>
    </source>
</evidence>
<organism evidence="1 2">
    <name type="scientific">Canavalia gladiata</name>
    <name type="common">Sword bean</name>
    <name type="synonym">Dolichos gladiatus</name>
    <dbReference type="NCBI Taxonomy" id="3824"/>
    <lineage>
        <taxon>Eukaryota</taxon>
        <taxon>Viridiplantae</taxon>
        <taxon>Streptophyta</taxon>
        <taxon>Embryophyta</taxon>
        <taxon>Tracheophyta</taxon>
        <taxon>Spermatophyta</taxon>
        <taxon>Magnoliopsida</taxon>
        <taxon>eudicotyledons</taxon>
        <taxon>Gunneridae</taxon>
        <taxon>Pentapetalae</taxon>
        <taxon>rosids</taxon>
        <taxon>fabids</taxon>
        <taxon>Fabales</taxon>
        <taxon>Fabaceae</taxon>
        <taxon>Papilionoideae</taxon>
        <taxon>50 kb inversion clade</taxon>
        <taxon>NPAAA clade</taxon>
        <taxon>indigoferoid/millettioid clade</taxon>
        <taxon>Phaseoleae</taxon>
        <taxon>Canavalia</taxon>
    </lineage>
</organism>